<dbReference type="RefSeq" id="WP_005596788.1">
    <property type="nucleotide sequence ID" value="NZ_AFWE01000170.1"/>
</dbReference>
<dbReference type="eggNOG" id="ENOG5031Q23">
    <property type="taxonomic scope" value="Bacteria"/>
</dbReference>
<sequence>MKHNIELLDAELKEIIESQGKSSKAKVIRKLFDRLSEAISEGITLDMLVDYFRQKDLAITKNYLRNALYRIRKEQCHKSTSKQNPEITTITKPAISDATQQTTVKSTNQLTPRSDDKKENEKILDDILERFSAIKDLEGRYEVLGGNIEDFKNKSTNDQRQLVTNLKIKVMQKYGF</sequence>
<accession>F9RQP6</accession>
<reference evidence="1 2" key="1">
    <citation type="journal article" date="2012" name="Int. J. Syst. Evol. Microbiol.">
        <title>Vibrio caribbeanicus sp. nov., isolated from the marine sponge Scleritoderma cyanea.</title>
        <authorList>
            <person name="Hoffmann M."/>
            <person name="Monday S.R."/>
            <person name="Allard M.W."/>
            <person name="Strain E.A."/>
            <person name="Whittaker P."/>
            <person name="Naum M."/>
            <person name="McCarthy P.J."/>
            <person name="Lopez J.V."/>
            <person name="Fischer M."/>
            <person name="Brown E.W."/>
        </authorList>
    </citation>
    <scope>NUCLEOTIDE SEQUENCE [LARGE SCALE GENOMIC DNA]</scope>
    <source>
        <strain evidence="1 2">LMG 19158</strain>
    </source>
</reference>
<comment type="caution">
    <text evidence="1">The sequence shown here is derived from an EMBL/GenBank/DDBJ whole genome shotgun (WGS) entry which is preliminary data.</text>
</comment>
<evidence type="ECO:0000313" key="2">
    <source>
        <dbReference type="Proteomes" id="UP000004349"/>
    </source>
</evidence>
<dbReference type="Proteomes" id="UP000004349">
    <property type="component" value="Unassembled WGS sequence"/>
</dbReference>
<organism evidence="1 2">
    <name type="scientific">Vibrio scophthalmi LMG 19158</name>
    <dbReference type="NCBI Taxonomy" id="870967"/>
    <lineage>
        <taxon>Bacteria</taxon>
        <taxon>Pseudomonadati</taxon>
        <taxon>Pseudomonadota</taxon>
        <taxon>Gammaproteobacteria</taxon>
        <taxon>Vibrionales</taxon>
        <taxon>Vibrionaceae</taxon>
        <taxon>Vibrio</taxon>
    </lineage>
</organism>
<evidence type="ECO:0000313" key="1">
    <source>
        <dbReference type="EMBL" id="EGU33977.1"/>
    </source>
</evidence>
<name>F9RQP6_9VIBR</name>
<proteinExistence type="predicted"/>
<protein>
    <submittedName>
        <fullName evidence="1">Uncharacterized protein</fullName>
    </submittedName>
</protein>
<dbReference type="AlphaFoldDB" id="F9RQP6"/>
<dbReference type="EMBL" id="AFWE01000170">
    <property type="protein sequence ID" value="EGU33977.1"/>
    <property type="molecule type" value="Genomic_DNA"/>
</dbReference>
<gene>
    <name evidence="1" type="ORF">VIS19158_10989</name>
</gene>